<gene>
    <name evidence="1" type="ORF">CC77DRAFT_246883</name>
</gene>
<dbReference type="RefSeq" id="XP_018383416.1">
    <property type="nucleotide sequence ID" value="XM_018530845.1"/>
</dbReference>
<evidence type="ECO:0000313" key="2">
    <source>
        <dbReference type="Proteomes" id="UP000077248"/>
    </source>
</evidence>
<dbReference type="KEGG" id="aalt:CC77DRAFT_246883"/>
<dbReference type="VEuPathDB" id="FungiDB:CC77DRAFT_246883"/>
<dbReference type="GeneID" id="29116439"/>
<dbReference type="EMBL" id="KV441485">
    <property type="protein sequence ID" value="OAG17995.1"/>
    <property type="molecule type" value="Genomic_DNA"/>
</dbReference>
<accession>A0A177DE14</accession>
<dbReference type="Proteomes" id="UP000077248">
    <property type="component" value="Unassembled WGS sequence"/>
</dbReference>
<organism evidence="1 2">
    <name type="scientific">Alternaria alternata</name>
    <name type="common">Alternaria rot fungus</name>
    <name type="synonym">Torula alternata</name>
    <dbReference type="NCBI Taxonomy" id="5599"/>
    <lineage>
        <taxon>Eukaryota</taxon>
        <taxon>Fungi</taxon>
        <taxon>Dikarya</taxon>
        <taxon>Ascomycota</taxon>
        <taxon>Pezizomycotina</taxon>
        <taxon>Dothideomycetes</taxon>
        <taxon>Pleosporomycetidae</taxon>
        <taxon>Pleosporales</taxon>
        <taxon>Pleosporineae</taxon>
        <taxon>Pleosporaceae</taxon>
        <taxon>Alternaria</taxon>
        <taxon>Alternaria sect. Alternaria</taxon>
        <taxon>Alternaria alternata complex</taxon>
    </lineage>
</organism>
<name>A0A177DE14_ALTAL</name>
<dbReference type="AlphaFoldDB" id="A0A177DE14"/>
<reference evidence="1 2" key="1">
    <citation type="submission" date="2016-05" db="EMBL/GenBank/DDBJ databases">
        <title>Comparative analysis of secretome profiles of manganese(II)-oxidizing ascomycete fungi.</title>
        <authorList>
            <consortium name="DOE Joint Genome Institute"/>
            <person name="Zeiner C.A."/>
            <person name="Purvine S.O."/>
            <person name="Zink E.M."/>
            <person name="Wu S."/>
            <person name="Pasa-Tolic L."/>
            <person name="Chaput D.L."/>
            <person name="Haridas S."/>
            <person name="Grigoriev I.V."/>
            <person name="Santelli C.M."/>
            <person name="Hansel C.M."/>
        </authorList>
    </citation>
    <scope>NUCLEOTIDE SEQUENCE [LARGE SCALE GENOMIC DNA]</scope>
    <source>
        <strain evidence="1 2">SRC1lrK2f</strain>
    </source>
</reference>
<sequence length="200" mass="22580">MPQFTSTRHSQSFDRPSRRFWKMDIRFVYGATPASPYPRLQPDPIMRNDGIHAAVALTAAAPPVAVYLHVQLRQAPWPETLAVGTGSTGDPLHVSCVDIAQCTRLQSERWCIGCYIRHVKGSDKDPTYSIADVFRFCREAKTDWHVCRDSLRLRLKLPHLASDTWRELSAGLFSPETRSCRSEVVVSFNRDSSPRPALSP</sequence>
<keyword evidence="2" id="KW-1185">Reference proteome</keyword>
<evidence type="ECO:0000313" key="1">
    <source>
        <dbReference type="EMBL" id="OAG17995.1"/>
    </source>
</evidence>
<protein>
    <submittedName>
        <fullName evidence="1">Uncharacterized protein</fullName>
    </submittedName>
</protein>
<proteinExistence type="predicted"/>